<dbReference type="EMBL" id="ML737642">
    <property type="protein sequence ID" value="KAE8364879.1"/>
    <property type="molecule type" value="Genomic_DNA"/>
</dbReference>
<evidence type="ECO:0000313" key="2">
    <source>
        <dbReference type="Proteomes" id="UP000326268"/>
    </source>
</evidence>
<keyword evidence="2" id="KW-1185">Reference proteome</keyword>
<dbReference type="AlphaFoldDB" id="A0A5N7A6Y8"/>
<accession>A0A5N7A6Y8</accession>
<gene>
    <name evidence="1" type="ORF">BDV27DRAFT_144932</name>
</gene>
<reference evidence="1 2" key="1">
    <citation type="submission" date="2019-04" db="EMBL/GenBank/DDBJ databases">
        <title>Friends and foes A comparative genomics studyof 23 Aspergillus species from section Flavi.</title>
        <authorList>
            <consortium name="DOE Joint Genome Institute"/>
            <person name="Kjaerbolling I."/>
            <person name="Vesth T."/>
            <person name="Frisvad J.C."/>
            <person name="Nybo J.L."/>
            <person name="Theobald S."/>
            <person name="Kildgaard S."/>
            <person name="Isbrandt T."/>
            <person name="Kuo A."/>
            <person name="Sato A."/>
            <person name="Lyhne E.K."/>
            <person name="Kogle M.E."/>
            <person name="Wiebenga A."/>
            <person name="Kun R.S."/>
            <person name="Lubbers R.J."/>
            <person name="Makela M.R."/>
            <person name="Barry K."/>
            <person name="Chovatia M."/>
            <person name="Clum A."/>
            <person name="Daum C."/>
            <person name="Haridas S."/>
            <person name="He G."/>
            <person name="LaButti K."/>
            <person name="Lipzen A."/>
            <person name="Mondo S."/>
            <person name="Riley R."/>
            <person name="Salamov A."/>
            <person name="Simmons B.A."/>
            <person name="Magnuson J.K."/>
            <person name="Henrissat B."/>
            <person name="Mortensen U.H."/>
            <person name="Larsen T.O."/>
            <person name="Devries R.P."/>
            <person name="Grigoriev I.V."/>
            <person name="Machida M."/>
            <person name="Baker S.E."/>
            <person name="Andersen M.R."/>
        </authorList>
    </citation>
    <scope>NUCLEOTIDE SEQUENCE [LARGE SCALE GENOMIC DNA]</scope>
    <source>
        <strain evidence="1 2">CBS 763.97</strain>
    </source>
</reference>
<organism evidence="1 2">
    <name type="scientific">Aspergillus caelatus</name>
    <dbReference type="NCBI Taxonomy" id="61420"/>
    <lineage>
        <taxon>Eukaryota</taxon>
        <taxon>Fungi</taxon>
        <taxon>Dikarya</taxon>
        <taxon>Ascomycota</taxon>
        <taxon>Pezizomycotina</taxon>
        <taxon>Eurotiomycetes</taxon>
        <taxon>Eurotiomycetidae</taxon>
        <taxon>Eurotiales</taxon>
        <taxon>Aspergillaceae</taxon>
        <taxon>Aspergillus</taxon>
        <taxon>Aspergillus subgen. Circumdati</taxon>
    </lineage>
</organism>
<evidence type="ECO:0000313" key="1">
    <source>
        <dbReference type="EMBL" id="KAE8364879.1"/>
    </source>
</evidence>
<dbReference type="OrthoDB" id="4538301at2759"/>
<protein>
    <submittedName>
        <fullName evidence="1">Uncharacterized protein</fullName>
    </submittedName>
</protein>
<dbReference type="Proteomes" id="UP000326268">
    <property type="component" value="Unassembled WGS sequence"/>
</dbReference>
<dbReference type="GeneID" id="43654778"/>
<proteinExistence type="predicted"/>
<sequence>MALNCMDLDSRVSCSKPSSEEAWQNRLLSSIHICDEYLSALLKLSAISRDERGYIKVMVTIRCFVPQKFEDRHVSDELAQDIFNLAIETRVKEKLRSIESIHGYGWNVDSSPTDDRHLVAYWYGEAEPELPETIRYSSFVELRKLHYDPLHW</sequence>
<name>A0A5N7A6Y8_9EURO</name>
<dbReference type="RefSeq" id="XP_031927960.1">
    <property type="nucleotide sequence ID" value="XM_032070332.1"/>
</dbReference>